<evidence type="ECO:0000259" key="4">
    <source>
        <dbReference type="PROSITE" id="PS51000"/>
    </source>
</evidence>
<sequence>MQTRQRREQVLMVLKERRRVTIEGLAKDLEVSTMTIRRDLRRLADEDIVTLVHGGAVYNEGGAYLPALTVREKTMRREKSAIAEYCAQQIPEGSAVYLDNGSTTVEIADALRGKQNIAVLSHSLPVLNILSHAKNIQLISVSGIYEPRAKGFFGDLALRMLRQFRIDIAFLGVTAVDAEDGVMSAVFYEQALKKVLVERAKKKILAIDHTKIGGSSFLKVCDLHEIDGIVTDKFADATFIAKAKRMGIEVAQV</sequence>
<dbReference type="PANTHER" id="PTHR30363">
    <property type="entry name" value="HTH-TYPE TRANSCRIPTIONAL REGULATOR SRLR-RELATED"/>
    <property type="match status" value="1"/>
</dbReference>
<dbReference type="InterPro" id="IPR037171">
    <property type="entry name" value="NagB/RpiA_transferase-like"/>
</dbReference>
<proteinExistence type="predicted"/>
<dbReference type="PROSITE" id="PS51000">
    <property type="entry name" value="HTH_DEOR_2"/>
    <property type="match status" value="1"/>
</dbReference>
<dbReference type="InterPro" id="IPR018356">
    <property type="entry name" value="Tscrpt_reg_HTH_DeoR_CS"/>
</dbReference>
<dbReference type="Gene3D" id="3.40.50.1360">
    <property type="match status" value="1"/>
</dbReference>
<dbReference type="EMBL" id="JABAFA010000001">
    <property type="protein sequence ID" value="NMD98039.1"/>
    <property type="molecule type" value="Genomic_DNA"/>
</dbReference>
<dbReference type="Proteomes" id="UP000543804">
    <property type="component" value="Unassembled WGS sequence"/>
</dbReference>
<dbReference type="InterPro" id="IPR050313">
    <property type="entry name" value="Carb_Metab_HTH_regulators"/>
</dbReference>
<comment type="caution">
    <text evidence="5">The sequence shown here is derived from an EMBL/GenBank/DDBJ whole genome shotgun (WGS) entry which is preliminary data.</text>
</comment>
<dbReference type="InterPro" id="IPR036390">
    <property type="entry name" value="WH_DNA-bd_sf"/>
</dbReference>
<evidence type="ECO:0000256" key="1">
    <source>
        <dbReference type="ARBA" id="ARBA00023015"/>
    </source>
</evidence>
<feature type="domain" description="HTH deoR-type" evidence="4">
    <location>
        <begin position="3"/>
        <end position="58"/>
    </location>
</feature>
<keyword evidence="2" id="KW-0238">DNA-binding</keyword>
<keyword evidence="3" id="KW-0804">Transcription</keyword>
<evidence type="ECO:0000256" key="2">
    <source>
        <dbReference type="ARBA" id="ARBA00023125"/>
    </source>
</evidence>
<dbReference type="PROSITE" id="PS00894">
    <property type="entry name" value="HTH_DEOR_1"/>
    <property type="match status" value="1"/>
</dbReference>
<dbReference type="Gene3D" id="1.10.10.10">
    <property type="entry name" value="Winged helix-like DNA-binding domain superfamily/Winged helix DNA-binding domain"/>
    <property type="match status" value="1"/>
</dbReference>
<dbReference type="RefSeq" id="WP_072003423.1">
    <property type="nucleotide sequence ID" value="NZ_JABAFA010000001.1"/>
</dbReference>
<dbReference type="GO" id="GO:0003677">
    <property type="term" value="F:DNA binding"/>
    <property type="evidence" value="ECO:0007669"/>
    <property type="project" value="UniProtKB-KW"/>
</dbReference>
<name>A0A848B1F9_9FIRM</name>
<dbReference type="GO" id="GO:0003700">
    <property type="term" value="F:DNA-binding transcription factor activity"/>
    <property type="evidence" value="ECO:0007669"/>
    <property type="project" value="InterPro"/>
</dbReference>
<dbReference type="PANTHER" id="PTHR30363:SF44">
    <property type="entry name" value="AGA OPERON TRANSCRIPTIONAL REPRESSOR-RELATED"/>
    <property type="match status" value="1"/>
</dbReference>
<evidence type="ECO:0000256" key="3">
    <source>
        <dbReference type="ARBA" id="ARBA00023163"/>
    </source>
</evidence>
<evidence type="ECO:0000313" key="5">
    <source>
        <dbReference type="EMBL" id="NMD98039.1"/>
    </source>
</evidence>
<keyword evidence="1" id="KW-0805">Transcription regulation</keyword>
<organism evidence="5 6">
    <name type="scientific">Selenomonas bovis</name>
    <dbReference type="NCBI Taxonomy" id="416586"/>
    <lineage>
        <taxon>Bacteria</taxon>
        <taxon>Bacillati</taxon>
        <taxon>Bacillota</taxon>
        <taxon>Negativicutes</taxon>
        <taxon>Selenomonadales</taxon>
        <taxon>Selenomonadaceae</taxon>
        <taxon>Selenomonas</taxon>
    </lineage>
</organism>
<keyword evidence="6" id="KW-1185">Reference proteome</keyword>
<accession>A0A848B1F9</accession>
<protein>
    <submittedName>
        <fullName evidence="5">DeoR/GlpR transcriptional regulator</fullName>
    </submittedName>
</protein>
<dbReference type="Pfam" id="PF00455">
    <property type="entry name" value="DeoRC"/>
    <property type="match status" value="1"/>
</dbReference>
<dbReference type="PRINTS" id="PR00037">
    <property type="entry name" value="HTHLACR"/>
</dbReference>
<dbReference type="AlphaFoldDB" id="A0A848B1F9"/>
<evidence type="ECO:0000313" key="6">
    <source>
        <dbReference type="Proteomes" id="UP000543804"/>
    </source>
</evidence>
<dbReference type="InterPro" id="IPR036388">
    <property type="entry name" value="WH-like_DNA-bd_sf"/>
</dbReference>
<dbReference type="Pfam" id="PF08220">
    <property type="entry name" value="HTH_DeoR"/>
    <property type="match status" value="1"/>
</dbReference>
<dbReference type="SMART" id="SM00420">
    <property type="entry name" value="HTH_DEOR"/>
    <property type="match status" value="1"/>
</dbReference>
<dbReference type="SMART" id="SM01134">
    <property type="entry name" value="DeoRC"/>
    <property type="match status" value="1"/>
</dbReference>
<dbReference type="SUPFAM" id="SSF46785">
    <property type="entry name" value="Winged helix' DNA-binding domain"/>
    <property type="match status" value="1"/>
</dbReference>
<reference evidence="5 6" key="1">
    <citation type="submission" date="2020-04" db="EMBL/GenBank/DDBJ databases">
        <authorList>
            <person name="Hitch T.C.A."/>
            <person name="Wylensek D."/>
            <person name="Clavel T."/>
        </authorList>
    </citation>
    <scope>NUCLEOTIDE SEQUENCE [LARGE SCALE GENOMIC DNA]</scope>
    <source>
        <strain evidence="5 6">PG-130-P53-12</strain>
    </source>
</reference>
<gene>
    <name evidence="5" type="ORF">HF878_00870</name>
</gene>
<dbReference type="InterPro" id="IPR001034">
    <property type="entry name" value="DeoR_HTH"/>
</dbReference>
<dbReference type="InterPro" id="IPR014036">
    <property type="entry name" value="DeoR-like_C"/>
</dbReference>
<dbReference type="SUPFAM" id="SSF100950">
    <property type="entry name" value="NagB/RpiA/CoA transferase-like"/>
    <property type="match status" value="1"/>
</dbReference>